<accession>A0AAD4GE21</accession>
<evidence type="ECO:0000313" key="1">
    <source>
        <dbReference type="EMBL" id="KAF8438621.1"/>
    </source>
</evidence>
<evidence type="ECO:0000313" key="2">
    <source>
        <dbReference type="Proteomes" id="UP001194468"/>
    </source>
</evidence>
<comment type="caution">
    <text evidence="1">The sequence shown here is derived from an EMBL/GenBank/DDBJ whole genome shotgun (WGS) entry which is preliminary data.</text>
</comment>
<organism evidence="1 2">
    <name type="scientific">Boletus edulis BED1</name>
    <dbReference type="NCBI Taxonomy" id="1328754"/>
    <lineage>
        <taxon>Eukaryota</taxon>
        <taxon>Fungi</taxon>
        <taxon>Dikarya</taxon>
        <taxon>Basidiomycota</taxon>
        <taxon>Agaricomycotina</taxon>
        <taxon>Agaricomycetes</taxon>
        <taxon>Agaricomycetidae</taxon>
        <taxon>Boletales</taxon>
        <taxon>Boletineae</taxon>
        <taxon>Boletaceae</taxon>
        <taxon>Boletoideae</taxon>
        <taxon>Boletus</taxon>
    </lineage>
</organism>
<reference evidence="1" key="2">
    <citation type="journal article" date="2020" name="Nat. Commun.">
        <title>Large-scale genome sequencing of mycorrhizal fungi provides insights into the early evolution of symbiotic traits.</title>
        <authorList>
            <person name="Miyauchi S."/>
            <person name="Kiss E."/>
            <person name="Kuo A."/>
            <person name="Drula E."/>
            <person name="Kohler A."/>
            <person name="Sanchez-Garcia M."/>
            <person name="Morin E."/>
            <person name="Andreopoulos B."/>
            <person name="Barry K.W."/>
            <person name="Bonito G."/>
            <person name="Buee M."/>
            <person name="Carver A."/>
            <person name="Chen C."/>
            <person name="Cichocki N."/>
            <person name="Clum A."/>
            <person name="Culley D."/>
            <person name="Crous P.W."/>
            <person name="Fauchery L."/>
            <person name="Girlanda M."/>
            <person name="Hayes R.D."/>
            <person name="Keri Z."/>
            <person name="LaButti K."/>
            <person name="Lipzen A."/>
            <person name="Lombard V."/>
            <person name="Magnuson J."/>
            <person name="Maillard F."/>
            <person name="Murat C."/>
            <person name="Nolan M."/>
            <person name="Ohm R.A."/>
            <person name="Pangilinan J."/>
            <person name="Pereira M.F."/>
            <person name="Perotto S."/>
            <person name="Peter M."/>
            <person name="Pfister S."/>
            <person name="Riley R."/>
            <person name="Sitrit Y."/>
            <person name="Stielow J.B."/>
            <person name="Szollosi G."/>
            <person name="Zifcakova L."/>
            <person name="Stursova M."/>
            <person name="Spatafora J.W."/>
            <person name="Tedersoo L."/>
            <person name="Vaario L.M."/>
            <person name="Yamada A."/>
            <person name="Yan M."/>
            <person name="Wang P."/>
            <person name="Xu J."/>
            <person name="Bruns T."/>
            <person name="Baldrian P."/>
            <person name="Vilgalys R."/>
            <person name="Dunand C."/>
            <person name="Henrissat B."/>
            <person name="Grigoriev I.V."/>
            <person name="Hibbett D."/>
            <person name="Nagy L.G."/>
            <person name="Martin F.M."/>
        </authorList>
    </citation>
    <scope>NUCLEOTIDE SEQUENCE</scope>
    <source>
        <strain evidence="1">BED1</strain>
    </source>
</reference>
<gene>
    <name evidence="1" type="ORF">L210DRAFT_3544669</name>
</gene>
<protein>
    <submittedName>
        <fullName evidence="1">Uncharacterized protein</fullName>
    </submittedName>
</protein>
<reference evidence="1" key="1">
    <citation type="submission" date="2019-10" db="EMBL/GenBank/DDBJ databases">
        <authorList>
            <consortium name="DOE Joint Genome Institute"/>
            <person name="Kuo A."/>
            <person name="Miyauchi S."/>
            <person name="Kiss E."/>
            <person name="Drula E."/>
            <person name="Kohler A."/>
            <person name="Sanchez-Garcia M."/>
            <person name="Andreopoulos B."/>
            <person name="Barry K.W."/>
            <person name="Bonito G."/>
            <person name="Buee M."/>
            <person name="Carver A."/>
            <person name="Chen C."/>
            <person name="Cichocki N."/>
            <person name="Clum A."/>
            <person name="Culley D."/>
            <person name="Crous P.W."/>
            <person name="Fauchery L."/>
            <person name="Girlanda M."/>
            <person name="Hayes R."/>
            <person name="Keri Z."/>
            <person name="LaButti K."/>
            <person name="Lipzen A."/>
            <person name="Lombard V."/>
            <person name="Magnuson J."/>
            <person name="Maillard F."/>
            <person name="Morin E."/>
            <person name="Murat C."/>
            <person name="Nolan M."/>
            <person name="Ohm R."/>
            <person name="Pangilinan J."/>
            <person name="Pereira M."/>
            <person name="Perotto S."/>
            <person name="Peter M."/>
            <person name="Riley R."/>
            <person name="Sitrit Y."/>
            <person name="Stielow B."/>
            <person name="Szollosi G."/>
            <person name="Zifcakova L."/>
            <person name="Stursova M."/>
            <person name="Spatafora J.W."/>
            <person name="Tedersoo L."/>
            <person name="Vaario L.-M."/>
            <person name="Yamada A."/>
            <person name="Yan M."/>
            <person name="Wang P."/>
            <person name="Xu J."/>
            <person name="Bruns T."/>
            <person name="Baldrian P."/>
            <person name="Vilgalys R."/>
            <person name="Henrissat B."/>
            <person name="Grigoriev I.V."/>
            <person name="Hibbett D."/>
            <person name="Nagy L.G."/>
            <person name="Martin F.M."/>
        </authorList>
    </citation>
    <scope>NUCLEOTIDE SEQUENCE</scope>
    <source>
        <strain evidence="1">BED1</strain>
    </source>
</reference>
<feature type="non-terminal residue" evidence="1">
    <location>
        <position position="125"/>
    </location>
</feature>
<dbReference type="AlphaFoldDB" id="A0AAD4GE21"/>
<sequence>MWPETSIASVDPNPSSQSAAAVFFLVHANLALGDPPLACGLEPRKIHSVLYAKQGDLWRRIANTRWPLHCSSPGLDFSGERALAGQVRIVWFVYCVLHLSSACHSIAPVVPKPREKYIIYKTQRA</sequence>
<name>A0AAD4GE21_BOLED</name>
<proteinExistence type="predicted"/>
<dbReference type="EMBL" id="WHUW01000016">
    <property type="protein sequence ID" value="KAF8438621.1"/>
    <property type="molecule type" value="Genomic_DNA"/>
</dbReference>
<keyword evidence="2" id="KW-1185">Reference proteome</keyword>
<dbReference type="Proteomes" id="UP001194468">
    <property type="component" value="Unassembled WGS sequence"/>
</dbReference>